<proteinExistence type="inferred from homology"/>
<dbReference type="GO" id="GO:0016298">
    <property type="term" value="F:lipase activity"/>
    <property type="evidence" value="ECO:0007669"/>
    <property type="project" value="TreeGrafter"/>
</dbReference>
<sequence length="367" mass="41590">MLKSNFHVSYLFVILLCISLVTHTKACYDNHSKAALFVFGDSIFDVGNNDYFPTTIRSNYFPYGETFFKYPTGRFSDGRLIPDFIAEYAKLPLIPPYLQPGFVEYTLGVNFASAGAGALTETNLGSVIDLITQLIYFKKVSLQLRQKPGDVEATTLLSRAVYFVNIGANDYLFIFQTNSPAIRSFSPEEFVRRVISNINFVIQEMYKIGGRKFALINIESLACIPFSRVLAAGKYNESCLDQITPYVQLHNMQLSKLLKKLNRDLIGFRYSLSDGHGFQKEITKFPSRYGIKELNVACCGSGPYKGIFNCGGRRIAKEYSLCVNIDEHIFFDSFHNTERVYQQFAEKAWSGKPNFEGSYNLKALFES</sequence>
<accession>A0A2P5CNF3</accession>
<evidence type="ECO:0000313" key="4">
    <source>
        <dbReference type="EMBL" id="PON62546.1"/>
    </source>
</evidence>
<dbReference type="Pfam" id="PF00657">
    <property type="entry name" value="Lipase_GDSL"/>
    <property type="match status" value="1"/>
</dbReference>
<keyword evidence="5" id="KW-1185">Reference proteome</keyword>
<dbReference type="PANTHER" id="PTHR45966">
    <property type="entry name" value="GDSL-LIKE LIPASE/ACYLHYDROLASE"/>
    <property type="match status" value="1"/>
</dbReference>
<dbReference type="InParanoid" id="A0A2P5CNF3"/>
<evidence type="ECO:0000256" key="2">
    <source>
        <dbReference type="ARBA" id="ARBA00022729"/>
    </source>
</evidence>
<feature type="chain" id="PRO_5015168454" evidence="3">
    <location>
        <begin position="27"/>
        <end position="367"/>
    </location>
</feature>
<evidence type="ECO:0000313" key="5">
    <source>
        <dbReference type="Proteomes" id="UP000237000"/>
    </source>
</evidence>
<organism evidence="4 5">
    <name type="scientific">Trema orientale</name>
    <name type="common">Charcoal tree</name>
    <name type="synonym">Celtis orientalis</name>
    <dbReference type="NCBI Taxonomy" id="63057"/>
    <lineage>
        <taxon>Eukaryota</taxon>
        <taxon>Viridiplantae</taxon>
        <taxon>Streptophyta</taxon>
        <taxon>Embryophyta</taxon>
        <taxon>Tracheophyta</taxon>
        <taxon>Spermatophyta</taxon>
        <taxon>Magnoliopsida</taxon>
        <taxon>eudicotyledons</taxon>
        <taxon>Gunneridae</taxon>
        <taxon>Pentapetalae</taxon>
        <taxon>rosids</taxon>
        <taxon>fabids</taxon>
        <taxon>Rosales</taxon>
        <taxon>Cannabaceae</taxon>
        <taxon>Trema</taxon>
    </lineage>
</organism>
<evidence type="ECO:0000256" key="1">
    <source>
        <dbReference type="ARBA" id="ARBA00008668"/>
    </source>
</evidence>
<dbReference type="PANTHER" id="PTHR45966:SF34">
    <property type="entry name" value="GDSL-LIKE LIPASE_ACYLHYDROLASE"/>
    <property type="match status" value="1"/>
</dbReference>
<dbReference type="InterPro" id="IPR044552">
    <property type="entry name" value="GLIP1-5/GLL25"/>
</dbReference>
<feature type="signal peptide" evidence="3">
    <location>
        <begin position="1"/>
        <end position="26"/>
    </location>
</feature>
<dbReference type="Proteomes" id="UP000237000">
    <property type="component" value="Unassembled WGS sequence"/>
</dbReference>
<protein>
    <submittedName>
        <fullName evidence="4">Lipase</fullName>
    </submittedName>
</protein>
<dbReference type="Gene3D" id="3.40.50.1110">
    <property type="entry name" value="SGNH hydrolase"/>
    <property type="match status" value="1"/>
</dbReference>
<dbReference type="EMBL" id="JXTC01000345">
    <property type="protein sequence ID" value="PON62546.1"/>
    <property type="molecule type" value="Genomic_DNA"/>
</dbReference>
<comment type="caution">
    <text evidence="4">The sequence shown here is derived from an EMBL/GenBank/DDBJ whole genome shotgun (WGS) entry which is preliminary data.</text>
</comment>
<dbReference type="AlphaFoldDB" id="A0A2P5CNF3"/>
<dbReference type="CDD" id="cd01837">
    <property type="entry name" value="SGNH_plant_lipase_like"/>
    <property type="match status" value="1"/>
</dbReference>
<dbReference type="InterPro" id="IPR001087">
    <property type="entry name" value="GDSL"/>
</dbReference>
<reference evidence="5" key="1">
    <citation type="submission" date="2016-06" db="EMBL/GenBank/DDBJ databases">
        <title>Parallel loss of symbiosis genes in relatives of nitrogen-fixing non-legume Parasponia.</title>
        <authorList>
            <person name="Van Velzen R."/>
            <person name="Holmer R."/>
            <person name="Bu F."/>
            <person name="Rutten L."/>
            <person name="Van Zeijl A."/>
            <person name="Liu W."/>
            <person name="Santuari L."/>
            <person name="Cao Q."/>
            <person name="Sharma T."/>
            <person name="Shen D."/>
            <person name="Roswanjaya Y."/>
            <person name="Wardhani T."/>
            <person name="Kalhor M.S."/>
            <person name="Jansen J."/>
            <person name="Van den Hoogen J."/>
            <person name="Gungor B."/>
            <person name="Hartog M."/>
            <person name="Hontelez J."/>
            <person name="Verver J."/>
            <person name="Yang W.-C."/>
            <person name="Schijlen E."/>
            <person name="Repin R."/>
            <person name="Schilthuizen M."/>
            <person name="Schranz E."/>
            <person name="Heidstra R."/>
            <person name="Miyata K."/>
            <person name="Fedorova E."/>
            <person name="Kohlen W."/>
            <person name="Bisseling T."/>
            <person name="Smit S."/>
            <person name="Geurts R."/>
        </authorList>
    </citation>
    <scope>NUCLEOTIDE SEQUENCE [LARGE SCALE GENOMIC DNA]</scope>
    <source>
        <strain evidence="5">cv. RG33-2</strain>
    </source>
</reference>
<name>A0A2P5CNF3_TREOI</name>
<gene>
    <name evidence="4" type="ORF">TorRG33x02_278720</name>
</gene>
<keyword evidence="2 3" id="KW-0732">Signal</keyword>
<comment type="similarity">
    <text evidence="1">Belongs to the 'GDSL' lipolytic enzyme family.</text>
</comment>
<dbReference type="InterPro" id="IPR036514">
    <property type="entry name" value="SGNH_hydro_sf"/>
</dbReference>
<evidence type="ECO:0000256" key="3">
    <source>
        <dbReference type="SAM" id="SignalP"/>
    </source>
</evidence>
<dbReference type="InterPro" id="IPR035669">
    <property type="entry name" value="SGNH_plant_lipase-like"/>
</dbReference>
<dbReference type="STRING" id="63057.A0A2P5CNF3"/>
<dbReference type="OrthoDB" id="1600564at2759"/>